<accession>A0AAX4JI51</accession>
<sequence length="187" mass="20500">MLVLGLDPSLRNWGIAYGWLDLNTGELTDLHLDVIQVKDDTSKQVRKNSKDLHIAQSLFEGVLPYAKEAKFIFVEVPIGSQSARAMASYGICVGVLGSLRASGYTLVEVTPSEVKMAFTGDKEASKHKMITAAMSYYPDTNWPMQLQKGVNRVIESKAEHMADAIASIHAGVQTPLFTQTLQVLKGM</sequence>
<dbReference type="InterPro" id="IPR036397">
    <property type="entry name" value="RNaseH_sf"/>
</dbReference>
<reference evidence="1" key="1">
    <citation type="submission" date="2024-01" db="EMBL/GenBank/DDBJ databases">
        <authorList>
            <person name="Zhu Q."/>
        </authorList>
    </citation>
    <scope>NUCLEOTIDE SEQUENCE</scope>
</reference>
<dbReference type="Proteomes" id="UP001432380">
    <property type="component" value="Segment"/>
</dbReference>
<dbReference type="EMBL" id="PP079243">
    <property type="protein sequence ID" value="WVK89982.1"/>
    <property type="molecule type" value="Genomic_DNA"/>
</dbReference>
<dbReference type="Gene3D" id="3.30.420.10">
    <property type="entry name" value="Ribonuclease H-like superfamily/Ribonuclease H"/>
    <property type="match status" value="1"/>
</dbReference>
<evidence type="ECO:0000313" key="1">
    <source>
        <dbReference type="EMBL" id="WVK89982.1"/>
    </source>
</evidence>
<protein>
    <recommendedName>
        <fullName evidence="3">Holliday junction resolvase RuvC</fullName>
    </recommendedName>
</protein>
<evidence type="ECO:0008006" key="3">
    <source>
        <dbReference type="Google" id="ProtNLM"/>
    </source>
</evidence>
<dbReference type="InterPro" id="IPR012337">
    <property type="entry name" value="RNaseH-like_sf"/>
</dbReference>
<proteinExistence type="predicted"/>
<evidence type="ECO:0000313" key="2">
    <source>
        <dbReference type="Proteomes" id="UP001432380"/>
    </source>
</evidence>
<organism evidence="1 2">
    <name type="scientific">Burkholderia phage vB_BpP_HN02</name>
    <dbReference type="NCBI Taxonomy" id="3116925"/>
    <lineage>
        <taxon>Viruses</taxon>
        <taxon>Duplodnaviria</taxon>
        <taxon>Heunggongvirae</taxon>
        <taxon>Uroviricota</taxon>
        <taxon>Caudoviricetes</taxon>
        <taxon>Schitoviridae</taxon>
    </lineage>
</organism>
<dbReference type="SUPFAM" id="SSF53098">
    <property type="entry name" value="Ribonuclease H-like"/>
    <property type="match status" value="1"/>
</dbReference>
<dbReference type="GO" id="GO:0003676">
    <property type="term" value="F:nucleic acid binding"/>
    <property type="evidence" value="ECO:0007669"/>
    <property type="project" value="InterPro"/>
</dbReference>
<name>A0AAX4JI51_9CAUD</name>